<keyword evidence="10" id="KW-1185">Reference proteome</keyword>
<comment type="caution">
    <text evidence="9">The sequence shown here is derived from an EMBL/GenBank/DDBJ whole genome shotgun (WGS) entry which is preliminary data.</text>
</comment>
<feature type="transmembrane region" description="Helical" evidence="8">
    <location>
        <begin position="37"/>
        <end position="60"/>
    </location>
</feature>
<protein>
    <recommendedName>
        <fullName evidence="8">Probable membrane transporter protein</fullName>
    </recommendedName>
</protein>
<dbReference type="AlphaFoldDB" id="A0A2G9CBW5"/>
<dbReference type="PANTHER" id="PTHR30269:SF32">
    <property type="entry name" value="MEMBRANE TRANSPORTER PROTEIN-RELATED"/>
    <property type="match status" value="1"/>
</dbReference>
<keyword evidence="6 8" id="KW-1133">Transmembrane helix</keyword>
<evidence type="ECO:0000256" key="5">
    <source>
        <dbReference type="ARBA" id="ARBA00022692"/>
    </source>
</evidence>
<dbReference type="PANTHER" id="PTHR30269">
    <property type="entry name" value="TRANSMEMBRANE PROTEIN YFCA"/>
    <property type="match status" value="1"/>
</dbReference>
<dbReference type="OrthoDB" id="9800873at2"/>
<dbReference type="RefSeq" id="WP_099861020.1">
    <property type="nucleotide sequence ID" value="NZ_PEOG01000016.1"/>
</dbReference>
<evidence type="ECO:0000256" key="3">
    <source>
        <dbReference type="ARBA" id="ARBA00022448"/>
    </source>
</evidence>
<keyword evidence="4 8" id="KW-1003">Cell membrane</keyword>
<keyword evidence="3" id="KW-0813">Transport</keyword>
<dbReference type="GO" id="GO:0005886">
    <property type="term" value="C:plasma membrane"/>
    <property type="evidence" value="ECO:0007669"/>
    <property type="project" value="UniProtKB-SubCell"/>
</dbReference>
<feature type="transmembrane region" description="Helical" evidence="8">
    <location>
        <begin position="72"/>
        <end position="91"/>
    </location>
</feature>
<feature type="transmembrane region" description="Helical" evidence="8">
    <location>
        <begin position="169"/>
        <end position="191"/>
    </location>
</feature>
<accession>A0A2G9CBW5</accession>
<proteinExistence type="inferred from homology"/>
<evidence type="ECO:0000313" key="10">
    <source>
        <dbReference type="Proteomes" id="UP000231501"/>
    </source>
</evidence>
<feature type="transmembrane region" description="Helical" evidence="8">
    <location>
        <begin position="103"/>
        <end position="120"/>
    </location>
</feature>
<feature type="transmembrane region" description="Helical" evidence="8">
    <location>
        <begin position="231"/>
        <end position="247"/>
    </location>
</feature>
<sequence>MQSISFAALAPWLGIGLVFVLAGGVKGITGMGLPTVAMSLLGLWMAPAQAAALLVVPALVTNVAQCRGPAGRRLVATLWPLWAGLAITTVWSPDLATLVPIDARLALGAILIVYGLWGLWKPVVPAVAADAWWIGLAVGLATGFVTAATAVFALPLVPYLQALRLDKDTMIQALGLSFTVATLALAARLQALDGEGLLSIPSLVALAGAAVGLALGAAVRARISATTFQRALFLVFIVLGAANLWRGL</sequence>
<dbReference type="InterPro" id="IPR052017">
    <property type="entry name" value="TSUP"/>
</dbReference>
<reference evidence="9 10" key="1">
    <citation type="submission" date="2017-11" db="EMBL/GenBank/DDBJ databases">
        <title>Draft genome sequence of Mitsuaria sp. HWN-4.</title>
        <authorList>
            <person name="Gundlapally S.R."/>
        </authorList>
    </citation>
    <scope>NUCLEOTIDE SEQUENCE [LARGE SCALE GENOMIC DNA]</scope>
    <source>
        <strain evidence="9 10">HWN-4</strain>
    </source>
</reference>
<name>A0A2G9CBW5_9BURK</name>
<comment type="similarity">
    <text evidence="2 8">Belongs to the 4-toluene sulfonate uptake permease (TSUP) (TC 2.A.102) family.</text>
</comment>
<dbReference type="InterPro" id="IPR002781">
    <property type="entry name" value="TM_pro_TauE-like"/>
</dbReference>
<dbReference type="Proteomes" id="UP000231501">
    <property type="component" value="Unassembled WGS sequence"/>
</dbReference>
<evidence type="ECO:0000256" key="4">
    <source>
        <dbReference type="ARBA" id="ARBA00022475"/>
    </source>
</evidence>
<evidence type="ECO:0000256" key="1">
    <source>
        <dbReference type="ARBA" id="ARBA00004651"/>
    </source>
</evidence>
<evidence type="ECO:0000313" key="9">
    <source>
        <dbReference type="EMBL" id="PIM53865.1"/>
    </source>
</evidence>
<evidence type="ECO:0000256" key="6">
    <source>
        <dbReference type="ARBA" id="ARBA00022989"/>
    </source>
</evidence>
<organism evidence="9 10">
    <name type="scientific">Roseateles chitinivorans</name>
    <dbReference type="NCBI Taxonomy" id="2917965"/>
    <lineage>
        <taxon>Bacteria</taxon>
        <taxon>Pseudomonadati</taxon>
        <taxon>Pseudomonadota</taxon>
        <taxon>Betaproteobacteria</taxon>
        <taxon>Burkholderiales</taxon>
        <taxon>Sphaerotilaceae</taxon>
        <taxon>Roseateles</taxon>
    </lineage>
</organism>
<feature type="transmembrane region" description="Helical" evidence="8">
    <location>
        <begin position="6"/>
        <end position="25"/>
    </location>
</feature>
<evidence type="ECO:0000256" key="2">
    <source>
        <dbReference type="ARBA" id="ARBA00009142"/>
    </source>
</evidence>
<keyword evidence="7 8" id="KW-0472">Membrane</keyword>
<feature type="transmembrane region" description="Helical" evidence="8">
    <location>
        <begin position="197"/>
        <end position="219"/>
    </location>
</feature>
<feature type="transmembrane region" description="Helical" evidence="8">
    <location>
        <begin position="132"/>
        <end position="157"/>
    </location>
</feature>
<evidence type="ECO:0000256" key="8">
    <source>
        <dbReference type="RuleBase" id="RU363041"/>
    </source>
</evidence>
<dbReference type="EMBL" id="PEOG01000016">
    <property type="protein sequence ID" value="PIM53865.1"/>
    <property type="molecule type" value="Genomic_DNA"/>
</dbReference>
<evidence type="ECO:0000256" key="7">
    <source>
        <dbReference type="ARBA" id="ARBA00023136"/>
    </source>
</evidence>
<dbReference type="Pfam" id="PF01925">
    <property type="entry name" value="TauE"/>
    <property type="match status" value="1"/>
</dbReference>
<gene>
    <name evidence="9" type="ORF">CS062_07890</name>
</gene>
<keyword evidence="5 8" id="KW-0812">Transmembrane</keyword>
<comment type="subcellular location">
    <subcellularLocation>
        <location evidence="1 8">Cell membrane</location>
        <topology evidence="1 8">Multi-pass membrane protein</topology>
    </subcellularLocation>
</comment>